<dbReference type="SUPFAM" id="SSF88713">
    <property type="entry name" value="Glycoside hydrolase/deacetylase"/>
    <property type="match status" value="1"/>
</dbReference>
<dbReference type="EMBL" id="UYRX01000671">
    <property type="protein sequence ID" value="VDK85179.1"/>
    <property type="molecule type" value="Genomic_DNA"/>
</dbReference>
<dbReference type="InterPro" id="IPR028995">
    <property type="entry name" value="Glyco_hydro_57/38_cen_sf"/>
</dbReference>
<proteinExistence type="inferred from homology"/>
<dbReference type="InterPro" id="IPR000602">
    <property type="entry name" value="Glyco_hydro_38_N"/>
</dbReference>
<dbReference type="Gene3D" id="3.20.110.10">
    <property type="entry name" value="Glycoside hydrolase 38, N terminal domain"/>
    <property type="match status" value="1"/>
</dbReference>
<evidence type="ECO:0000256" key="7">
    <source>
        <dbReference type="ARBA" id="ARBA00023295"/>
    </source>
</evidence>
<evidence type="ECO:0000256" key="3">
    <source>
        <dbReference type="ARBA" id="ARBA00022723"/>
    </source>
</evidence>
<dbReference type="OMA" id="STDINAH"/>
<evidence type="ECO:0000313" key="10">
    <source>
        <dbReference type="Proteomes" id="UP000277928"/>
    </source>
</evidence>
<dbReference type="SUPFAM" id="SSF88688">
    <property type="entry name" value="Families 57/38 glycoside transferase middle domain"/>
    <property type="match status" value="1"/>
</dbReference>
<dbReference type="Proteomes" id="UP000277928">
    <property type="component" value="Unassembled WGS sequence"/>
</dbReference>
<accession>A0A3P6TP94</accession>
<feature type="domain" description="Glycoside hydrolase family 38 central" evidence="8">
    <location>
        <begin position="285"/>
        <end position="358"/>
    </location>
</feature>
<dbReference type="Pfam" id="PF01074">
    <property type="entry name" value="Glyco_hydro_38N"/>
    <property type="match status" value="1"/>
</dbReference>
<protein>
    <recommendedName>
        <fullName evidence="8">Glycoside hydrolase family 38 central domain-containing protein</fullName>
    </recommendedName>
</protein>
<evidence type="ECO:0000313" key="9">
    <source>
        <dbReference type="EMBL" id="VDK85179.1"/>
    </source>
</evidence>
<keyword evidence="6" id="KW-1015">Disulfide bond</keyword>
<dbReference type="GO" id="GO:0006013">
    <property type="term" value="P:mannose metabolic process"/>
    <property type="evidence" value="ECO:0007669"/>
    <property type="project" value="InterPro"/>
</dbReference>
<keyword evidence="4" id="KW-0378">Hydrolase</keyword>
<dbReference type="GO" id="GO:0006491">
    <property type="term" value="P:N-glycan processing"/>
    <property type="evidence" value="ECO:0007669"/>
    <property type="project" value="TreeGrafter"/>
</dbReference>
<name>A0A3P6TP94_LITSI</name>
<dbReference type="PANTHER" id="PTHR11607">
    <property type="entry name" value="ALPHA-MANNOSIDASE"/>
    <property type="match status" value="1"/>
</dbReference>
<dbReference type="Pfam" id="PF07748">
    <property type="entry name" value="Glyco_hydro_38C"/>
    <property type="match status" value="1"/>
</dbReference>
<comment type="cofactor">
    <cofactor evidence="1">
        <name>Zn(2+)</name>
        <dbReference type="ChEBI" id="CHEBI:29105"/>
    </cofactor>
</comment>
<dbReference type="GO" id="GO:0030246">
    <property type="term" value="F:carbohydrate binding"/>
    <property type="evidence" value="ECO:0007669"/>
    <property type="project" value="InterPro"/>
</dbReference>
<dbReference type="InterPro" id="IPR011330">
    <property type="entry name" value="Glyco_hydro/deAcase_b/a-brl"/>
</dbReference>
<dbReference type="InterPro" id="IPR037094">
    <property type="entry name" value="Glyco_hydro_38_cen_sf"/>
</dbReference>
<dbReference type="AlphaFoldDB" id="A0A3P6TP94"/>
<keyword evidence="5" id="KW-0862">Zinc</keyword>
<evidence type="ECO:0000256" key="1">
    <source>
        <dbReference type="ARBA" id="ARBA00001947"/>
    </source>
</evidence>
<dbReference type="InterPro" id="IPR011682">
    <property type="entry name" value="Glyco_hydro_38_C"/>
</dbReference>
<evidence type="ECO:0000259" key="8">
    <source>
        <dbReference type="SMART" id="SM00872"/>
    </source>
</evidence>
<sequence>MCDGFMSLIVQLNRSFGVGSFSFAPILSVSAEVKKDSIGLLFCVCVPLNITEEIKSISLVNMGNSSSLMLQEDEIQVISAETGFSRNQIVRLYSRFLSLDKQGRGYLDRDDFLRIPELAINPLGDRIVDAFFTETEDLEQKINFREFIRVLAHFRPISKEKRNVLNSREEKLKCKRFDIVLNMTSGERMANQYRSLQTYYNSEAVLVAAGDDFLYSHPDDLETVYRIYTALFNYINRNYDRFHMKVQFGTVADYFNALNESRKNEATVLAGDFFPYMDDESGRAPFWTGFYNHRPYFKCFERIIQREFRLTDLLSVTTGKYPSDDVEVARRDLALSLHHDAITGTSRRRVMDDYTLRLRSALHILLKEQKRLLRTSNDTFTTIFINDSVKTKGMHLSRKILSFTDAIESYKVRIVNQKAFQTMELIKLNTSTSSVTVMHAGEQLTTQLVPLMRKSNLFENVSNNEQLSAMIIKGPVYSSIYQQLSPQLSYQITVINSTDNLAQSLQIDVFTNVISMPGNTFFMNLKSSIENDANFYTDINGLYLIDRRYDKRMKLEANIYPMVTEAMIEDDNLRCTILTAQTTGVTSKMSGTLQLMIDREVYNDDGKGLEYYEASESYPTHLKYRIIFEPKISMKVNEDERHSGIKIANKHGTENDSLSMNVSNTVIYHSQFVQQTMDELLYPAALFLSSNIDNLSAAPFRLPGLPDNIQLITARFIAYKTVLISMRQLPYDCSVIPYHKSNNNLDLAEFFSSFNNASIYSTNLTGTRIGNQITPELIPSHFTQPFEIISFIVLIN</sequence>
<dbReference type="SMART" id="SM00872">
    <property type="entry name" value="Alpha-mann_mid"/>
    <property type="match status" value="1"/>
</dbReference>
<keyword evidence="3" id="KW-0479">Metal-binding</keyword>
<dbReference type="Gene3D" id="1.10.238.10">
    <property type="entry name" value="EF-hand"/>
    <property type="match status" value="1"/>
</dbReference>
<dbReference type="GO" id="GO:0000139">
    <property type="term" value="C:Golgi membrane"/>
    <property type="evidence" value="ECO:0007669"/>
    <property type="project" value="TreeGrafter"/>
</dbReference>
<dbReference type="Pfam" id="PF09261">
    <property type="entry name" value="Alpha-mann_mid"/>
    <property type="match status" value="1"/>
</dbReference>
<dbReference type="GO" id="GO:0046872">
    <property type="term" value="F:metal ion binding"/>
    <property type="evidence" value="ECO:0007669"/>
    <property type="project" value="UniProtKB-KW"/>
</dbReference>
<dbReference type="SUPFAM" id="SSF74650">
    <property type="entry name" value="Galactose mutarotase-like"/>
    <property type="match status" value="1"/>
</dbReference>
<dbReference type="GO" id="GO:0004559">
    <property type="term" value="F:alpha-mannosidase activity"/>
    <property type="evidence" value="ECO:0007669"/>
    <property type="project" value="InterPro"/>
</dbReference>
<evidence type="ECO:0000256" key="2">
    <source>
        <dbReference type="ARBA" id="ARBA00009792"/>
    </source>
</evidence>
<comment type="similarity">
    <text evidence="2">Belongs to the glycosyl hydrolase 38 family.</text>
</comment>
<dbReference type="InterPro" id="IPR027291">
    <property type="entry name" value="Glyco_hydro_38_N_sf"/>
</dbReference>
<dbReference type="PANTHER" id="PTHR11607:SF3">
    <property type="entry name" value="LYSOSOMAL ALPHA-MANNOSIDASE"/>
    <property type="match status" value="1"/>
</dbReference>
<reference evidence="9 10" key="1">
    <citation type="submission" date="2018-08" db="EMBL/GenBank/DDBJ databases">
        <authorList>
            <person name="Laetsch R D."/>
            <person name="Stevens L."/>
            <person name="Kumar S."/>
            <person name="Blaxter L. M."/>
        </authorList>
    </citation>
    <scope>NUCLEOTIDE SEQUENCE [LARGE SCALE GENOMIC DNA]</scope>
</reference>
<keyword evidence="10" id="KW-1185">Reference proteome</keyword>
<dbReference type="SUPFAM" id="SSF47473">
    <property type="entry name" value="EF-hand"/>
    <property type="match status" value="1"/>
</dbReference>
<dbReference type="Gene3D" id="1.20.1270.50">
    <property type="entry name" value="Glycoside hydrolase family 38, central domain"/>
    <property type="match status" value="1"/>
</dbReference>
<dbReference type="OrthoDB" id="10261055at2759"/>
<gene>
    <name evidence="9" type="ORF">NLS_LOCUS7006</name>
</gene>
<dbReference type="STRING" id="42156.A0A3P6TP94"/>
<keyword evidence="7" id="KW-0326">Glycosidase</keyword>
<dbReference type="InterPro" id="IPR015341">
    <property type="entry name" value="Glyco_hydro_38_cen"/>
</dbReference>
<dbReference type="Gene3D" id="2.70.98.30">
    <property type="entry name" value="Golgi alpha-mannosidase II, domain 4"/>
    <property type="match status" value="1"/>
</dbReference>
<dbReference type="InterPro" id="IPR050843">
    <property type="entry name" value="Glycosyl_Hydrlase_38"/>
</dbReference>
<evidence type="ECO:0000256" key="6">
    <source>
        <dbReference type="ARBA" id="ARBA00023157"/>
    </source>
</evidence>
<evidence type="ECO:0000256" key="5">
    <source>
        <dbReference type="ARBA" id="ARBA00022833"/>
    </source>
</evidence>
<organism evidence="9 10">
    <name type="scientific">Litomosoides sigmodontis</name>
    <name type="common">Filarial nematode worm</name>
    <dbReference type="NCBI Taxonomy" id="42156"/>
    <lineage>
        <taxon>Eukaryota</taxon>
        <taxon>Metazoa</taxon>
        <taxon>Ecdysozoa</taxon>
        <taxon>Nematoda</taxon>
        <taxon>Chromadorea</taxon>
        <taxon>Rhabditida</taxon>
        <taxon>Spirurina</taxon>
        <taxon>Spiruromorpha</taxon>
        <taxon>Filarioidea</taxon>
        <taxon>Onchocercidae</taxon>
        <taxon>Litomosoides</taxon>
    </lineage>
</organism>
<evidence type="ECO:0000256" key="4">
    <source>
        <dbReference type="ARBA" id="ARBA00022801"/>
    </source>
</evidence>
<dbReference type="InterPro" id="IPR011013">
    <property type="entry name" value="Gal_mutarotase_sf_dom"/>
</dbReference>
<dbReference type="InterPro" id="IPR011992">
    <property type="entry name" value="EF-hand-dom_pair"/>
</dbReference>